<keyword evidence="1 2" id="KW-0597">Phosphoprotein</keyword>
<reference evidence="4 5" key="1">
    <citation type="submission" date="2022-06" db="EMBL/GenBank/DDBJ databases">
        <title>Actinoplanes abujensis sp. nov., isolated from Nigerian arid soil.</title>
        <authorList>
            <person name="Ding P."/>
        </authorList>
    </citation>
    <scope>NUCLEOTIDE SEQUENCE [LARGE SCALE GENOMIC DNA]</scope>
    <source>
        <strain evidence="5">TRM88002</strain>
    </source>
</reference>
<name>A0ABT0YHU7_9ACTN</name>
<dbReference type="Proteomes" id="UP001523216">
    <property type="component" value="Unassembled WGS sequence"/>
</dbReference>
<dbReference type="PANTHER" id="PTHR44591">
    <property type="entry name" value="STRESS RESPONSE REGULATOR PROTEIN 1"/>
    <property type="match status" value="1"/>
</dbReference>
<dbReference type="RefSeq" id="WP_251804818.1">
    <property type="nucleotide sequence ID" value="NZ_JAMQOL010000094.1"/>
</dbReference>
<dbReference type="CDD" id="cd17535">
    <property type="entry name" value="REC_NarL-like"/>
    <property type="match status" value="1"/>
</dbReference>
<evidence type="ECO:0000256" key="2">
    <source>
        <dbReference type="PROSITE-ProRule" id="PRU00169"/>
    </source>
</evidence>
<comment type="caution">
    <text evidence="4">The sequence shown here is derived from an EMBL/GenBank/DDBJ whole genome shotgun (WGS) entry which is preliminary data.</text>
</comment>
<accession>A0ABT0YHU7</accession>
<evidence type="ECO:0000313" key="4">
    <source>
        <dbReference type="EMBL" id="MCM4085083.1"/>
    </source>
</evidence>
<dbReference type="PROSITE" id="PS50110">
    <property type="entry name" value="RESPONSE_REGULATORY"/>
    <property type="match status" value="1"/>
</dbReference>
<dbReference type="PANTHER" id="PTHR44591:SF3">
    <property type="entry name" value="RESPONSE REGULATORY DOMAIN-CONTAINING PROTEIN"/>
    <property type="match status" value="1"/>
</dbReference>
<evidence type="ECO:0000256" key="1">
    <source>
        <dbReference type="ARBA" id="ARBA00022553"/>
    </source>
</evidence>
<feature type="domain" description="Response regulatory" evidence="3">
    <location>
        <begin position="4"/>
        <end position="119"/>
    </location>
</feature>
<organism evidence="4 5">
    <name type="scientific">Paractinoplanes hotanensis</name>
    <dbReference type="NCBI Taxonomy" id="2906497"/>
    <lineage>
        <taxon>Bacteria</taxon>
        <taxon>Bacillati</taxon>
        <taxon>Actinomycetota</taxon>
        <taxon>Actinomycetes</taxon>
        <taxon>Micromonosporales</taxon>
        <taxon>Micromonosporaceae</taxon>
        <taxon>Paractinoplanes</taxon>
    </lineage>
</organism>
<evidence type="ECO:0000313" key="5">
    <source>
        <dbReference type="Proteomes" id="UP001523216"/>
    </source>
</evidence>
<dbReference type="InterPro" id="IPR058245">
    <property type="entry name" value="NreC/VraR/RcsB-like_REC"/>
</dbReference>
<dbReference type="EMBL" id="JAMQOL010000094">
    <property type="protein sequence ID" value="MCM4085083.1"/>
    <property type="molecule type" value="Genomic_DNA"/>
</dbReference>
<proteinExistence type="predicted"/>
<sequence>MKGSILVVDDDASIRELVLRILRSRGYAAIGEAGSVAQALEYADAQRPDRALVDVGLPDGDGFSLTRQLTAKPWAIRVVIFSSDADPANVAAAERAGAVGFVPKDELLSPTLLRLIEGPDR</sequence>
<dbReference type="InterPro" id="IPR011006">
    <property type="entry name" value="CheY-like_superfamily"/>
</dbReference>
<evidence type="ECO:0000259" key="3">
    <source>
        <dbReference type="PROSITE" id="PS50110"/>
    </source>
</evidence>
<dbReference type="SMART" id="SM00448">
    <property type="entry name" value="REC"/>
    <property type="match status" value="1"/>
</dbReference>
<dbReference type="InterPro" id="IPR001789">
    <property type="entry name" value="Sig_transdc_resp-reg_receiver"/>
</dbReference>
<keyword evidence="5" id="KW-1185">Reference proteome</keyword>
<dbReference type="SUPFAM" id="SSF52172">
    <property type="entry name" value="CheY-like"/>
    <property type="match status" value="1"/>
</dbReference>
<feature type="modified residue" description="4-aspartylphosphate" evidence="2">
    <location>
        <position position="54"/>
    </location>
</feature>
<dbReference type="InterPro" id="IPR050595">
    <property type="entry name" value="Bact_response_regulator"/>
</dbReference>
<dbReference type="Gene3D" id="3.40.50.2300">
    <property type="match status" value="1"/>
</dbReference>
<gene>
    <name evidence="4" type="ORF">LXN57_46910</name>
</gene>
<dbReference type="Pfam" id="PF00072">
    <property type="entry name" value="Response_reg"/>
    <property type="match status" value="1"/>
</dbReference>
<protein>
    <submittedName>
        <fullName evidence="4">Response regulator transcription factor</fullName>
    </submittedName>
</protein>